<evidence type="ECO:0000313" key="6">
    <source>
        <dbReference type="EMBL" id="TRY77299.1"/>
    </source>
</evidence>
<dbReference type="GO" id="GO:0022857">
    <property type="term" value="F:transmembrane transporter activity"/>
    <property type="evidence" value="ECO:0007669"/>
    <property type="project" value="InterPro"/>
</dbReference>
<dbReference type="InterPro" id="IPR005828">
    <property type="entry name" value="MFS_sugar_transport-like"/>
</dbReference>
<protein>
    <recommendedName>
        <fullName evidence="8">Major facilitator superfamily (MFS) profile domain-containing protein</fullName>
    </recommendedName>
</protein>
<dbReference type="GO" id="GO:0016020">
    <property type="term" value="C:membrane"/>
    <property type="evidence" value="ECO:0007669"/>
    <property type="project" value="UniProtKB-SubCell"/>
</dbReference>
<keyword evidence="7" id="KW-1185">Reference proteome</keyword>
<proteinExistence type="predicted"/>
<dbReference type="Gene3D" id="1.20.1250.20">
    <property type="entry name" value="MFS general substrate transporter like domains"/>
    <property type="match status" value="1"/>
</dbReference>
<evidence type="ECO:0000256" key="1">
    <source>
        <dbReference type="ARBA" id="ARBA00004141"/>
    </source>
</evidence>
<evidence type="ECO:0000256" key="4">
    <source>
        <dbReference type="ARBA" id="ARBA00023136"/>
    </source>
</evidence>
<accession>A0A553PHZ4</accession>
<feature type="transmembrane region" description="Helical" evidence="5">
    <location>
        <begin position="189"/>
        <end position="210"/>
    </location>
</feature>
<sequence>TFLTAVTCLGSCGIWISFSSSQPIILGSKFICGLGCVGIVYSAILLQLEIVGTKYSHVTGLLLILALALGQVYLGFTLSHVEQNDQMVWCWTCGPILAFLLNWLILPHSYRWLIATAQMDEAQDQMNRMAKWNNQPFRSIMEYTQPLPNQSAEVQHMWQHFTVYSGCSFTCGALIFAIVHNVPEVTGSIGMDLGILAISDILAIFLDLAFGSNR</sequence>
<dbReference type="PANTHER" id="PTHR24064">
    <property type="entry name" value="SOLUTE CARRIER FAMILY 22 MEMBER"/>
    <property type="match status" value="1"/>
</dbReference>
<evidence type="ECO:0000256" key="3">
    <source>
        <dbReference type="ARBA" id="ARBA00022989"/>
    </source>
</evidence>
<feature type="transmembrane region" description="Helical" evidence="5">
    <location>
        <begin position="24"/>
        <end position="46"/>
    </location>
</feature>
<evidence type="ECO:0000256" key="5">
    <source>
        <dbReference type="SAM" id="Phobius"/>
    </source>
</evidence>
<comment type="caution">
    <text evidence="6">The sequence shown here is derived from an EMBL/GenBank/DDBJ whole genome shotgun (WGS) entry which is preliminary data.</text>
</comment>
<feature type="transmembrane region" description="Helical" evidence="5">
    <location>
        <begin position="88"/>
        <end position="106"/>
    </location>
</feature>
<keyword evidence="2 5" id="KW-0812">Transmembrane</keyword>
<keyword evidence="3 5" id="KW-1133">Transmembrane helix</keyword>
<comment type="subcellular location">
    <subcellularLocation>
        <location evidence="1">Membrane</location>
        <topology evidence="1">Multi-pass membrane protein</topology>
    </subcellularLocation>
</comment>
<feature type="transmembrane region" description="Helical" evidence="5">
    <location>
        <begin position="58"/>
        <end position="76"/>
    </location>
</feature>
<dbReference type="Pfam" id="PF00083">
    <property type="entry name" value="Sugar_tr"/>
    <property type="match status" value="1"/>
</dbReference>
<dbReference type="AlphaFoldDB" id="A0A553PHZ4"/>
<evidence type="ECO:0000313" key="7">
    <source>
        <dbReference type="Proteomes" id="UP000318571"/>
    </source>
</evidence>
<reference evidence="6 7" key="1">
    <citation type="journal article" date="2018" name="Nat. Ecol. Evol.">
        <title>Genomic signatures of mitonuclear coevolution across populations of Tigriopus californicus.</title>
        <authorList>
            <person name="Barreto F.S."/>
            <person name="Watson E.T."/>
            <person name="Lima T.G."/>
            <person name="Willett C.S."/>
            <person name="Edmands S."/>
            <person name="Li W."/>
            <person name="Burton R.S."/>
        </authorList>
    </citation>
    <scope>NUCLEOTIDE SEQUENCE [LARGE SCALE GENOMIC DNA]</scope>
    <source>
        <strain evidence="6 7">San Diego</strain>
    </source>
</reference>
<organism evidence="6 7">
    <name type="scientific">Tigriopus californicus</name>
    <name type="common">Marine copepod</name>
    <dbReference type="NCBI Taxonomy" id="6832"/>
    <lineage>
        <taxon>Eukaryota</taxon>
        <taxon>Metazoa</taxon>
        <taxon>Ecdysozoa</taxon>
        <taxon>Arthropoda</taxon>
        <taxon>Crustacea</taxon>
        <taxon>Multicrustacea</taxon>
        <taxon>Hexanauplia</taxon>
        <taxon>Copepoda</taxon>
        <taxon>Harpacticoida</taxon>
        <taxon>Harpacticidae</taxon>
        <taxon>Tigriopus</taxon>
    </lineage>
</organism>
<keyword evidence="4 5" id="KW-0472">Membrane</keyword>
<evidence type="ECO:0000256" key="2">
    <source>
        <dbReference type="ARBA" id="ARBA00022692"/>
    </source>
</evidence>
<feature type="non-terminal residue" evidence="6">
    <location>
        <position position="214"/>
    </location>
</feature>
<dbReference type="InterPro" id="IPR036259">
    <property type="entry name" value="MFS_trans_sf"/>
</dbReference>
<name>A0A553PHZ4_TIGCA</name>
<gene>
    <name evidence="6" type="ORF">TCAL_05333</name>
</gene>
<dbReference type="EMBL" id="VCGU01000004">
    <property type="protein sequence ID" value="TRY77299.1"/>
    <property type="molecule type" value="Genomic_DNA"/>
</dbReference>
<feature type="non-terminal residue" evidence="6">
    <location>
        <position position="1"/>
    </location>
</feature>
<dbReference type="STRING" id="6832.A0A553PHZ4"/>
<evidence type="ECO:0008006" key="8">
    <source>
        <dbReference type="Google" id="ProtNLM"/>
    </source>
</evidence>
<dbReference type="SUPFAM" id="SSF103473">
    <property type="entry name" value="MFS general substrate transporter"/>
    <property type="match status" value="1"/>
</dbReference>
<dbReference type="Proteomes" id="UP000318571">
    <property type="component" value="Chromosome 5"/>
</dbReference>
<feature type="transmembrane region" description="Helical" evidence="5">
    <location>
        <begin position="161"/>
        <end position="183"/>
    </location>
</feature>